<dbReference type="GO" id="GO:0005249">
    <property type="term" value="F:voltage-gated potassium channel activity"/>
    <property type="evidence" value="ECO:0007669"/>
    <property type="project" value="TreeGrafter"/>
</dbReference>
<evidence type="ECO:0000256" key="2">
    <source>
        <dbReference type="SAM" id="MobiDB-lite"/>
    </source>
</evidence>
<accession>A0A0V0QR26</accession>
<protein>
    <submittedName>
        <fullName evidence="4">Cyclic nucleotide-binding protein</fullName>
    </submittedName>
</protein>
<evidence type="ECO:0000256" key="1">
    <source>
        <dbReference type="SAM" id="Coils"/>
    </source>
</evidence>
<dbReference type="Gene3D" id="2.60.120.10">
    <property type="entry name" value="Jelly Rolls"/>
    <property type="match status" value="1"/>
</dbReference>
<dbReference type="Pfam" id="PF00027">
    <property type="entry name" value="cNMP_binding"/>
    <property type="match status" value="1"/>
</dbReference>
<comment type="caution">
    <text evidence="4">The sequence shown here is derived from an EMBL/GenBank/DDBJ whole genome shotgun (WGS) entry which is preliminary data.</text>
</comment>
<dbReference type="EMBL" id="LDAU01000112">
    <property type="protein sequence ID" value="KRX04708.1"/>
    <property type="molecule type" value="Genomic_DNA"/>
</dbReference>
<dbReference type="GO" id="GO:0003254">
    <property type="term" value="P:regulation of membrane depolarization"/>
    <property type="evidence" value="ECO:0007669"/>
    <property type="project" value="TreeGrafter"/>
</dbReference>
<dbReference type="InterPro" id="IPR018490">
    <property type="entry name" value="cNMP-bd_dom_sf"/>
</dbReference>
<feature type="compositionally biased region" description="Polar residues" evidence="2">
    <location>
        <begin position="636"/>
        <end position="646"/>
    </location>
</feature>
<dbReference type="PROSITE" id="PS50042">
    <property type="entry name" value="CNMP_BINDING_3"/>
    <property type="match status" value="1"/>
</dbReference>
<dbReference type="PANTHER" id="PTHR45689">
    <property type="entry name" value="I[[H]] CHANNEL, ISOFORM E"/>
    <property type="match status" value="1"/>
</dbReference>
<feature type="region of interest" description="Disordered" evidence="2">
    <location>
        <begin position="544"/>
        <end position="565"/>
    </location>
</feature>
<keyword evidence="5" id="KW-1185">Reference proteome</keyword>
<evidence type="ECO:0000313" key="5">
    <source>
        <dbReference type="Proteomes" id="UP000054937"/>
    </source>
</evidence>
<dbReference type="GO" id="GO:0098855">
    <property type="term" value="C:HCN channel complex"/>
    <property type="evidence" value="ECO:0007669"/>
    <property type="project" value="TreeGrafter"/>
</dbReference>
<dbReference type="InterPro" id="IPR051413">
    <property type="entry name" value="K/Na_HCN_channel"/>
</dbReference>
<organism evidence="4 5">
    <name type="scientific">Pseudocohnilembus persalinus</name>
    <name type="common">Ciliate</name>
    <dbReference type="NCBI Taxonomy" id="266149"/>
    <lineage>
        <taxon>Eukaryota</taxon>
        <taxon>Sar</taxon>
        <taxon>Alveolata</taxon>
        <taxon>Ciliophora</taxon>
        <taxon>Intramacronucleata</taxon>
        <taxon>Oligohymenophorea</taxon>
        <taxon>Scuticociliatia</taxon>
        <taxon>Philasterida</taxon>
        <taxon>Pseudocohnilembidae</taxon>
        <taxon>Pseudocohnilembus</taxon>
    </lineage>
</organism>
<proteinExistence type="predicted"/>
<dbReference type="InterPro" id="IPR000595">
    <property type="entry name" value="cNMP-bd_dom"/>
</dbReference>
<feature type="compositionally biased region" description="Low complexity" evidence="2">
    <location>
        <begin position="548"/>
        <end position="565"/>
    </location>
</feature>
<dbReference type="Proteomes" id="UP000054937">
    <property type="component" value="Unassembled WGS sequence"/>
</dbReference>
<dbReference type="SUPFAM" id="SSF51206">
    <property type="entry name" value="cAMP-binding domain-like"/>
    <property type="match status" value="1"/>
</dbReference>
<evidence type="ECO:0000259" key="3">
    <source>
        <dbReference type="PROSITE" id="PS50042"/>
    </source>
</evidence>
<name>A0A0V0QR26_PSEPJ</name>
<dbReference type="CDD" id="cd00038">
    <property type="entry name" value="CAP_ED"/>
    <property type="match status" value="1"/>
</dbReference>
<dbReference type="GO" id="GO:0035725">
    <property type="term" value="P:sodium ion transmembrane transport"/>
    <property type="evidence" value="ECO:0007669"/>
    <property type="project" value="TreeGrafter"/>
</dbReference>
<dbReference type="InParanoid" id="A0A0V0QR26"/>
<dbReference type="AlphaFoldDB" id="A0A0V0QR26"/>
<feature type="region of interest" description="Disordered" evidence="2">
    <location>
        <begin position="585"/>
        <end position="604"/>
    </location>
</feature>
<dbReference type="InterPro" id="IPR014710">
    <property type="entry name" value="RmlC-like_jellyroll"/>
</dbReference>
<gene>
    <name evidence="4" type="ORF">PPERSA_03099</name>
</gene>
<feature type="domain" description="Cyclic nucleotide-binding" evidence="3">
    <location>
        <begin position="47"/>
        <end position="132"/>
    </location>
</feature>
<feature type="region of interest" description="Disordered" evidence="2">
    <location>
        <begin position="627"/>
        <end position="646"/>
    </location>
</feature>
<feature type="coiled-coil region" evidence="1">
    <location>
        <begin position="246"/>
        <end position="287"/>
    </location>
</feature>
<dbReference type="OrthoDB" id="2021138at2759"/>
<keyword evidence="1" id="KW-0175">Coiled coil</keyword>
<sequence>MNKIQFENLLAKYPQDLKEKINQIRFGQNLQKIGILNDNFQNLQSCINDVELEFFMPDQIIQYRGSFADKIYLVLKGSVKLLQENLGERSVVHTYKEGEYFGQEQFFTDKASMYDIKSSDFSTLLSISRSQFIENILQDQGQNDFEKFKMISHQFQIGGKSDFVIKQCKICSQQYHNEEECKFVFYNPNQELTILKDIYSVPIKERGQIKRRKKKFLNHTLNLENIQNLQESIFNLIFSRKMRKYIKNLSDMLQDYEDRNKDAYYEAQRFLQEQQEEMEEKKLLENENYSQMSYIEQQDCSLEYNQRIETLQSQKIQSDNSLIKEGNQENQKGIQNQRVDKSLDLIKIQLVLKMRRCKKQMTGELKHSNLMKSLVKIQMDEDSNNKLSQENSLLHEDSIELQLNDAEPSIQDIQQIKNNDNFQALGMNIKNNQQNYLLSQSQQQILSEIPKIHLQQQQFQEEFRSSLKYYQKNINQQIQCQNSAIQRTIIEVDRQQYKNIQNLLQDFINNEKENKGMDFSGRSQVNYQNNLGQKKNNSSRFAFQRASQQNDVNSQNNYQNNYNNNILKNQDFNQNKSINFQQNLGKNQEMKRNGNQKRVTQLRNSQDMIFSNQNRQKENLNIDRFQSQNQEKKTNQNRNQSQIKNKNGETLTYGIDLNQLPAQELFKIFQSQPNMSQSRFINLLNQLQNNQFLEEEQHDGDNIFCSCKDCKEKDEFFWEFESLNKFETFFPENNWNYVKIKFFRHEHEKELYIKQLRKTSISAQNKSIEPNYKLFSKNKKNLRGIGDFKIGFGAQIMNKYQNQNQPKFKNKKVKGNKNILMKTKAKE</sequence>
<evidence type="ECO:0000313" key="4">
    <source>
        <dbReference type="EMBL" id="KRX04708.1"/>
    </source>
</evidence>
<dbReference type="PANTHER" id="PTHR45689:SF5">
    <property type="entry name" value="I[[H]] CHANNEL, ISOFORM E"/>
    <property type="match status" value="1"/>
</dbReference>
<reference evidence="4 5" key="1">
    <citation type="journal article" date="2015" name="Sci. Rep.">
        <title>Genome of the facultative scuticociliatosis pathogen Pseudocohnilembus persalinus provides insight into its virulence through horizontal gene transfer.</title>
        <authorList>
            <person name="Xiong J."/>
            <person name="Wang G."/>
            <person name="Cheng J."/>
            <person name="Tian M."/>
            <person name="Pan X."/>
            <person name="Warren A."/>
            <person name="Jiang C."/>
            <person name="Yuan D."/>
            <person name="Miao W."/>
        </authorList>
    </citation>
    <scope>NUCLEOTIDE SEQUENCE [LARGE SCALE GENOMIC DNA]</scope>
    <source>
        <strain evidence="4">36N120E</strain>
    </source>
</reference>